<dbReference type="GeneTree" id="ENSGT00390000003047"/>
<dbReference type="GeneID" id="100028048"/>
<dbReference type="InterPro" id="IPR042161">
    <property type="entry name" value="TTC34"/>
</dbReference>
<dbReference type="AlphaFoldDB" id="F7FGX3"/>
<keyword evidence="4" id="KW-1185">Reference proteome</keyword>
<feature type="repeat" description="TPR" evidence="1">
    <location>
        <begin position="680"/>
        <end position="713"/>
    </location>
</feature>
<keyword evidence="1" id="KW-0802">TPR repeat</keyword>
<dbReference type="CTD" id="100287898"/>
<dbReference type="OMA" id="HWDGMAV"/>
<reference evidence="3 4" key="1">
    <citation type="journal article" date="2007" name="Nature">
        <title>Genome of the marsupial Monodelphis domestica reveals innovation in non-coding sequences.</title>
        <authorList>
            <person name="Mikkelsen T.S."/>
            <person name="Wakefield M.J."/>
            <person name="Aken B."/>
            <person name="Amemiya C.T."/>
            <person name="Chang J.L."/>
            <person name="Duke S."/>
            <person name="Garber M."/>
            <person name="Gentles A.J."/>
            <person name="Goodstadt L."/>
            <person name="Heger A."/>
            <person name="Jurka J."/>
            <person name="Kamal M."/>
            <person name="Mauceli E."/>
            <person name="Searle S.M."/>
            <person name="Sharpe T."/>
            <person name="Baker M.L."/>
            <person name="Batzer M.A."/>
            <person name="Benos P.V."/>
            <person name="Belov K."/>
            <person name="Clamp M."/>
            <person name="Cook A."/>
            <person name="Cuff J."/>
            <person name="Das R."/>
            <person name="Davidow L."/>
            <person name="Deakin J.E."/>
            <person name="Fazzari M.J."/>
            <person name="Glass J.L."/>
            <person name="Grabherr M."/>
            <person name="Greally J.M."/>
            <person name="Gu W."/>
            <person name="Hore T.A."/>
            <person name="Huttley G.A."/>
            <person name="Kleber M."/>
            <person name="Jirtle R.L."/>
            <person name="Koina E."/>
            <person name="Lee J.T."/>
            <person name="Mahony S."/>
            <person name="Marra M.A."/>
            <person name="Miller R.D."/>
            <person name="Nicholls R.D."/>
            <person name="Oda M."/>
            <person name="Papenfuss A.T."/>
            <person name="Parra Z.E."/>
            <person name="Pollock D.D."/>
            <person name="Ray D.A."/>
            <person name="Schein J.E."/>
            <person name="Speed T.P."/>
            <person name="Thompson K."/>
            <person name="VandeBerg J.L."/>
            <person name="Wade C.M."/>
            <person name="Walker J.A."/>
            <person name="Waters P.D."/>
            <person name="Webber C."/>
            <person name="Weidman J.R."/>
            <person name="Xie X."/>
            <person name="Zody M.C."/>
            <person name="Baldwin J."/>
            <person name="Abdouelleil A."/>
            <person name="Abdulkadir J."/>
            <person name="Abebe A."/>
            <person name="Abera B."/>
            <person name="Abreu J."/>
            <person name="Acer S.C."/>
            <person name="Aftuck L."/>
            <person name="Alexander A."/>
            <person name="An P."/>
            <person name="Anderson E."/>
            <person name="Anderson S."/>
            <person name="Arachi H."/>
            <person name="Azer M."/>
            <person name="Bachantsang P."/>
            <person name="Barry A."/>
            <person name="Bayul T."/>
            <person name="Berlin A."/>
            <person name="Bessette D."/>
            <person name="Bloom T."/>
            <person name="Bloom T."/>
            <person name="Boguslavskiy L."/>
            <person name="Bonnet C."/>
            <person name="Boukhgalter B."/>
            <person name="Bourzgui I."/>
            <person name="Brown A."/>
            <person name="Cahill P."/>
            <person name="Channer S."/>
            <person name="Cheshatsang Y."/>
            <person name="Chuda L."/>
            <person name="Citroen M."/>
            <person name="Collymore A."/>
            <person name="Cooke P."/>
            <person name="Costello M."/>
            <person name="D'Aco K."/>
            <person name="Daza R."/>
            <person name="De Haan G."/>
            <person name="DeGray S."/>
            <person name="DeMaso C."/>
            <person name="Dhargay N."/>
            <person name="Dooley K."/>
            <person name="Dooley E."/>
            <person name="Doricent M."/>
            <person name="Dorje P."/>
            <person name="Dorjee K."/>
            <person name="Dupes A."/>
            <person name="Elong R."/>
            <person name="Falk J."/>
            <person name="Farina A."/>
            <person name="Faro S."/>
            <person name="Ferguson D."/>
            <person name="Fisher S."/>
            <person name="Foley C.D."/>
            <person name="Franke A."/>
            <person name="Friedrich D."/>
            <person name="Gadbois L."/>
            <person name="Gearin G."/>
            <person name="Gearin C.R."/>
            <person name="Giannoukos G."/>
            <person name="Goode T."/>
            <person name="Graham J."/>
            <person name="Grandbois E."/>
            <person name="Grewal S."/>
            <person name="Gyaltsen K."/>
            <person name="Hafez N."/>
            <person name="Hagos B."/>
            <person name="Hall J."/>
            <person name="Henson C."/>
            <person name="Hollinger A."/>
            <person name="Honan T."/>
            <person name="Huard M.D."/>
            <person name="Hughes L."/>
            <person name="Hurhula B."/>
            <person name="Husby M.E."/>
            <person name="Kamat A."/>
            <person name="Kanga B."/>
            <person name="Kashin S."/>
            <person name="Khazanovich D."/>
            <person name="Kisner P."/>
            <person name="Lance K."/>
            <person name="Lara M."/>
            <person name="Lee W."/>
            <person name="Lennon N."/>
            <person name="Letendre F."/>
            <person name="LeVine R."/>
            <person name="Lipovsky A."/>
            <person name="Liu X."/>
            <person name="Liu J."/>
            <person name="Liu S."/>
            <person name="Lokyitsang T."/>
            <person name="Lokyitsang Y."/>
            <person name="Lubonja R."/>
            <person name="Lui A."/>
            <person name="MacDonald P."/>
            <person name="Magnisalis V."/>
            <person name="Maru K."/>
            <person name="Matthews C."/>
            <person name="McCusker W."/>
            <person name="McDonough S."/>
            <person name="Mehta T."/>
            <person name="Meldrim J."/>
            <person name="Meneus L."/>
            <person name="Mihai O."/>
            <person name="Mihalev A."/>
            <person name="Mihova T."/>
            <person name="Mittelman R."/>
            <person name="Mlenga V."/>
            <person name="Montmayeur A."/>
            <person name="Mulrain L."/>
            <person name="Navidi A."/>
            <person name="Naylor J."/>
            <person name="Negash T."/>
            <person name="Nguyen T."/>
            <person name="Nguyen N."/>
            <person name="Nicol R."/>
            <person name="Norbu C."/>
            <person name="Norbu N."/>
            <person name="Novod N."/>
            <person name="O'Neill B."/>
            <person name="Osman S."/>
            <person name="Markiewicz E."/>
            <person name="Oyono O.L."/>
            <person name="Patti C."/>
            <person name="Phunkhang P."/>
            <person name="Pierre F."/>
            <person name="Priest M."/>
            <person name="Raghuraman S."/>
            <person name="Rege F."/>
            <person name="Reyes R."/>
            <person name="Rise C."/>
            <person name="Rogov P."/>
            <person name="Ross K."/>
            <person name="Ryan E."/>
            <person name="Settipalli S."/>
            <person name="Shea T."/>
            <person name="Sherpa N."/>
            <person name="Shi L."/>
            <person name="Shih D."/>
            <person name="Sparrow T."/>
            <person name="Spaulding J."/>
            <person name="Stalker J."/>
            <person name="Stange-Thomann N."/>
            <person name="Stavropoulos S."/>
            <person name="Stone C."/>
            <person name="Strader C."/>
            <person name="Tesfaye S."/>
            <person name="Thomson T."/>
            <person name="Thoulutsang Y."/>
            <person name="Thoulutsang D."/>
            <person name="Topham K."/>
            <person name="Topping I."/>
            <person name="Tsamla T."/>
            <person name="Vassiliev H."/>
            <person name="Vo A."/>
            <person name="Wangchuk T."/>
            <person name="Wangdi T."/>
            <person name="Weiand M."/>
            <person name="Wilkinson J."/>
            <person name="Wilson A."/>
            <person name="Yadav S."/>
            <person name="Young G."/>
            <person name="Yu Q."/>
            <person name="Zembek L."/>
            <person name="Zhong D."/>
            <person name="Zimmer A."/>
            <person name="Zwirko Z."/>
            <person name="Jaffe D.B."/>
            <person name="Alvarez P."/>
            <person name="Brockman W."/>
            <person name="Butler J."/>
            <person name="Chin C."/>
            <person name="Gnerre S."/>
            <person name="MacCallum I."/>
            <person name="Graves J.A."/>
            <person name="Ponting C.P."/>
            <person name="Breen M."/>
            <person name="Samollow P.B."/>
            <person name="Lander E.S."/>
            <person name="Lindblad-Toh K."/>
        </authorList>
    </citation>
    <scope>NUCLEOTIDE SEQUENCE [LARGE SCALE GENOMIC DNA]</scope>
</reference>
<dbReference type="STRING" id="13616.ENSMODP00000010325"/>
<dbReference type="PROSITE" id="PS50005">
    <property type="entry name" value="TPR"/>
    <property type="match status" value="1"/>
</dbReference>
<dbReference type="Ensembl" id="ENSMODT00000010525.4">
    <property type="protein sequence ID" value="ENSMODP00000010325.4"/>
    <property type="gene ID" value="ENSMODG00000008310.4"/>
</dbReference>
<dbReference type="InterPro" id="IPR011990">
    <property type="entry name" value="TPR-like_helical_dom_sf"/>
</dbReference>
<evidence type="ECO:0000313" key="3">
    <source>
        <dbReference type="Ensembl" id="ENSMODP00000010325.4"/>
    </source>
</evidence>
<reference evidence="3" key="2">
    <citation type="submission" date="2025-08" db="UniProtKB">
        <authorList>
            <consortium name="Ensembl"/>
        </authorList>
    </citation>
    <scope>IDENTIFICATION</scope>
</reference>
<dbReference type="Bgee" id="ENSMODG00000008310">
    <property type="expression patterns" value="Expressed in ovary and 3 other cell types or tissues"/>
</dbReference>
<dbReference type="HOGENOM" id="CLU_010098_0_0_1"/>
<dbReference type="InterPro" id="IPR019734">
    <property type="entry name" value="TPR_rpt"/>
</dbReference>
<name>F7FGX3_MONDO</name>
<dbReference type="Proteomes" id="UP000002280">
    <property type="component" value="Chromosome 4"/>
</dbReference>
<feature type="region of interest" description="Disordered" evidence="2">
    <location>
        <begin position="506"/>
        <end position="533"/>
    </location>
</feature>
<dbReference type="PANTHER" id="PTHR44874">
    <property type="entry name" value="TETRATRICOPEPTIDE REPEAT PROTEIN 34"/>
    <property type="match status" value="1"/>
</dbReference>
<dbReference type="SUPFAM" id="SSF48452">
    <property type="entry name" value="TPR-like"/>
    <property type="match status" value="2"/>
</dbReference>
<dbReference type="eggNOG" id="ENOG502QRDY">
    <property type="taxonomic scope" value="Eukaryota"/>
</dbReference>
<sequence>MSAQELTVRLCQEGDRHLRLEELPLATAFYLAAFSCHPSSVVQRAHRSLSQEQAGQVVAMLEAWCRGEAQIPSIHWDGMAVVSLTAALAAAFLSALHPDNVAASLYGLATLLGQGQHEEVAGQCSALLDVHGPGSLELRLTRALAWILSGAKVGDGMADYLQAFITRAKQTVDFIHSHQQDHLPLLIQTCRDYLLEQQKAEAAGGQRAADGHRFLAALAPRETPASLGQAVALLRTGRLEECVAVCSQVLESASAAGQLPGDTPTVLLITRAAASFCLGRRSREMLQDLQEAFRLEPDSAQRQAAEVFSPGDMEQILGQARDILERDFSHFREAVRSRAELRADGGRELLPPIIRTLRFLLRVAPPGARRELSIRLVDCLLLSGDGPAALGLCDGLLRSERPTYLSTLLTLRGFCSLHSGEAGRALEDFQAVVEHEAPHPGSCVRALCGRGLLRLLAGSPFLAALDYITASRLRLQEAVFTVKSYIPWNQRGLLLKVLQEEGQKMLQRRTEPAPGGTSARCKKATEEDGGLPGKEGDACGVHQLAALLMELDANDEISRLLSADALYQMGRVEDAHKTLLVALSKSPHAAPILARLALLQLRKGFFYDANQLIKKVIQIGDTSCLQLIMEIFREEDRKLLQTHCHSRAVTILKNKEGDTYTKEAIAYLSLAIIASGSQARESLLTRARCYGHLGQKKTAIYDFNTILRIDPTNVQALCGRAFMHLVLNQKKEAVDDILSALLLDMVGVIPEILSLKPEAQAFITQGLYSHCRAGLNQLALDRGLPGEEPSKKLLTIGEALIKIDATKPSWRILLVDVLILTGCYEKALEHLQEVLVPNPRSEPAQARLGFLQLKKRDTMAATHNLQSLAGKDPKDLGFLLHLLDTRQRHSLSQAAAEEGNALQKDQCAEKALGYYTLAVLASNGNPRYLRLRALCLSHLQDFSRALRDLDKVIQKHTASDLQTQVEDFCCRGRLLLGLSDEASAVEEFIRAFQLSPSLALRNVSAQPGPKALAQMFHLAGQHCLEEQRFEDSWKAVEYGLLLDENSSDLKKLRGRIKREASSGCSIH</sequence>
<gene>
    <name evidence="3" type="primary">TTC34</name>
</gene>
<dbReference type="OrthoDB" id="5971337at2759"/>
<dbReference type="KEGG" id="mdo:100028048"/>
<evidence type="ECO:0000313" key="4">
    <source>
        <dbReference type="Proteomes" id="UP000002280"/>
    </source>
</evidence>
<dbReference type="FunCoup" id="F7FGX3">
    <property type="interactions" value="9"/>
</dbReference>
<dbReference type="SMART" id="SM00028">
    <property type="entry name" value="TPR"/>
    <property type="match status" value="7"/>
</dbReference>
<reference evidence="3" key="3">
    <citation type="submission" date="2025-09" db="UniProtKB">
        <authorList>
            <consortium name="Ensembl"/>
        </authorList>
    </citation>
    <scope>IDENTIFICATION</scope>
</reference>
<evidence type="ECO:0000256" key="2">
    <source>
        <dbReference type="SAM" id="MobiDB-lite"/>
    </source>
</evidence>
<evidence type="ECO:0000256" key="1">
    <source>
        <dbReference type="PROSITE-ProRule" id="PRU00339"/>
    </source>
</evidence>
<dbReference type="InParanoid" id="F7FGX3"/>
<proteinExistence type="predicted"/>
<protein>
    <submittedName>
        <fullName evidence="3">Tetratricopeptide repeat domain 34</fullName>
    </submittedName>
</protein>
<dbReference type="PANTHER" id="PTHR44874:SF1">
    <property type="entry name" value="TETRATRICOPEPTIDE REPEAT PROTEIN 34"/>
    <property type="match status" value="1"/>
</dbReference>
<organism evidence="3 4">
    <name type="scientific">Monodelphis domestica</name>
    <name type="common">Gray short-tailed opossum</name>
    <dbReference type="NCBI Taxonomy" id="13616"/>
    <lineage>
        <taxon>Eukaryota</taxon>
        <taxon>Metazoa</taxon>
        <taxon>Chordata</taxon>
        <taxon>Craniata</taxon>
        <taxon>Vertebrata</taxon>
        <taxon>Euteleostomi</taxon>
        <taxon>Mammalia</taxon>
        <taxon>Metatheria</taxon>
        <taxon>Didelphimorphia</taxon>
        <taxon>Didelphidae</taxon>
        <taxon>Monodelphis</taxon>
    </lineage>
</organism>
<accession>F7FGX3</accession>
<dbReference type="Gene3D" id="1.25.40.10">
    <property type="entry name" value="Tetratricopeptide repeat domain"/>
    <property type="match status" value="4"/>
</dbReference>